<reference evidence="1 2" key="1">
    <citation type="submission" date="2020-02" db="EMBL/GenBank/DDBJ databases">
        <authorList>
            <person name="Ferguson B K."/>
        </authorList>
    </citation>
    <scope>NUCLEOTIDE SEQUENCE [LARGE SCALE GENOMIC DNA]</scope>
</reference>
<dbReference type="Proteomes" id="UP000479000">
    <property type="component" value="Unassembled WGS sequence"/>
</dbReference>
<proteinExistence type="predicted"/>
<sequence length="54" mass="6192">MQLEPETCADLLHDRAQLSNAVVQLIREVVGKNWNPNAISLRVGRRENEFESED</sequence>
<dbReference type="AlphaFoldDB" id="A0A6H5FV77"/>
<evidence type="ECO:0000313" key="1">
    <source>
        <dbReference type="EMBL" id="CAA9994029.1"/>
    </source>
</evidence>
<feature type="non-terminal residue" evidence="1">
    <location>
        <position position="54"/>
    </location>
</feature>
<protein>
    <submittedName>
        <fullName evidence="1">Uncharacterized protein</fullName>
    </submittedName>
</protein>
<organism evidence="1 2">
    <name type="scientific">Nesidiocoris tenuis</name>
    <dbReference type="NCBI Taxonomy" id="355587"/>
    <lineage>
        <taxon>Eukaryota</taxon>
        <taxon>Metazoa</taxon>
        <taxon>Ecdysozoa</taxon>
        <taxon>Arthropoda</taxon>
        <taxon>Hexapoda</taxon>
        <taxon>Insecta</taxon>
        <taxon>Pterygota</taxon>
        <taxon>Neoptera</taxon>
        <taxon>Paraneoptera</taxon>
        <taxon>Hemiptera</taxon>
        <taxon>Heteroptera</taxon>
        <taxon>Panheteroptera</taxon>
        <taxon>Cimicomorpha</taxon>
        <taxon>Miridae</taxon>
        <taxon>Dicyphina</taxon>
        <taxon>Nesidiocoris</taxon>
    </lineage>
</organism>
<evidence type="ECO:0000313" key="2">
    <source>
        <dbReference type="Proteomes" id="UP000479000"/>
    </source>
</evidence>
<accession>A0A6H5FV77</accession>
<dbReference type="EMBL" id="CADCXU010001620">
    <property type="protein sequence ID" value="CAA9994029.1"/>
    <property type="molecule type" value="Genomic_DNA"/>
</dbReference>
<gene>
    <name evidence="1" type="ORF">NTEN_LOCUS851</name>
</gene>
<keyword evidence="2" id="KW-1185">Reference proteome</keyword>
<name>A0A6H5FV77_9HEMI</name>